<dbReference type="PIRSF" id="PIRSF001265">
    <property type="entry name" value="H+-PPase"/>
    <property type="match status" value="1"/>
</dbReference>
<evidence type="ECO:0000256" key="5">
    <source>
        <dbReference type="ARBA" id="ARBA00022842"/>
    </source>
</evidence>
<dbReference type="InterPro" id="IPR004131">
    <property type="entry name" value="PPase-energised_H-pump"/>
</dbReference>
<keyword evidence="7 10" id="KW-1133">Transmembrane helix</keyword>
<organism evidence="11 12">
    <name type="scientific">Polarella glacialis</name>
    <name type="common">Dinoflagellate</name>
    <dbReference type="NCBI Taxonomy" id="89957"/>
    <lineage>
        <taxon>Eukaryota</taxon>
        <taxon>Sar</taxon>
        <taxon>Alveolata</taxon>
        <taxon>Dinophyceae</taxon>
        <taxon>Suessiales</taxon>
        <taxon>Suessiaceae</taxon>
        <taxon>Polarella</taxon>
    </lineage>
</organism>
<dbReference type="PANTHER" id="PTHR31998">
    <property type="entry name" value="K(+)-INSENSITIVE PYROPHOSPHATE-ENERGIZED PROTON PUMP"/>
    <property type="match status" value="1"/>
</dbReference>
<keyword evidence="4 10" id="KW-0812">Transmembrane</keyword>
<feature type="transmembrane region" description="Helical" evidence="10">
    <location>
        <begin position="811"/>
        <end position="829"/>
    </location>
</feature>
<keyword evidence="3" id="KW-0813">Transport</keyword>
<dbReference type="GO" id="GO:0012505">
    <property type="term" value="C:endomembrane system"/>
    <property type="evidence" value="ECO:0007669"/>
    <property type="project" value="UniProtKB-SubCell"/>
</dbReference>
<dbReference type="EC" id="7.1.3.1" evidence="2"/>
<feature type="transmembrane region" description="Helical" evidence="10">
    <location>
        <begin position="28"/>
        <end position="49"/>
    </location>
</feature>
<feature type="transmembrane region" description="Helical" evidence="10">
    <location>
        <begin position="100"/>
        <end position="124"/>
    </location>
</feature>
<evidence type="ECO:0000256" key="7">
    <source>
        <dbReference type="ARBA" id="ARBA00022989"/>
    </source>
</evidence>
<evidence type="ECO:0000256" key="1">
    <source>
        <dbReference type="ARBA" id="ARBA00004127"/>
    </source>
</evidence>
<gene>
    <name evidence="11" type="ORF">PGLA1383_LOCUS46134</name>
</gene>
<feature type="transmembrane region" description="Helical" evidence="10">
    <location>
        <begin position="393"/>
        <end position="413"/>
    </location>
</feature>
<evidence type="ECO:0000256" key="10">
    <source>
        <dbReference type="SAM" id="Phobius"/>
    </source>
</evidence>
<name>A0A813GSY1_POLGL</name>
<feature type="transmembrane region" description="Helical" evidence="10">
    <location>
        <begin position="150"/>
        <end position="167"/>
    </location>
</feature>
<keyword evidence="6" id="KW-1278">Translocase</keyword>
<feature type="transmembrane region" description="Helical" evidence="10">
    <location>
        <begin position="515"/>
        <end position="535"/>
    </location>
</feature>
<feature type="transmembrane region" description="Helical" evidence="10">
    <location>
        <begin position="216"/>
        <end position="242"/>
    </location>
</feature>
<feature type="transmembrane region" description="Helical" evidence="10">
    <location>
        <begin position="425"/>
        <end position="445"/>
    </location>
</feature>
<dbReference type="AlphaFoldDB" id="A0A813GSY1"/>
<feature type="transmembrane region" description="Helical" evidence="10">
    <location>
        <begin position="712"/>
        <end position="730"/>
    </location>
</feature>
<dbReference type="GO" id="GO:0016020">
    <property type="term" value="C:membrane"/>
    <property type="evidence" value="ECO:0007669"/>
    <property type="project" value="InterPro"/>
</dbReference>
<reference evidence="11" key="1">
    <citation type="submission" date="2021-02" db="EMBL/GenBank/DDBJ databases">
        <authorList>
            <person name="Dougan E. K."/>
            <person name="Rhodes N."/>
            <person name="Thang M."/>
            <person name="Chan C."/>
        </authorList>
    </citation>
    <scope>NUCLEOTIDE SEQUENCE</scope>
</reference>
<keyword evidence="8" id="KW-0406">Ion transport</keyword>
<dbReference type="OMA" id="WTVANAN"/>
<comment type="caution">
    <text evidence="11">The sequence shown here is derived from an EMBL/GenBank/DDBJ whole genome shotgun (WGS) entry which is preliminary data.</text>
</comment>
<evidence type="ECO:0000256" key="9">
    <source>
        <dbReference type="ARBA" id="ARBA00023136"/>
    </source>
</evidence>
<dbReference type="OrthoDB" id="425523at2759"/>
<keyword evidence="12" id="KW-1185">Reference proteome</keyword>
<evidence type="ECO:0000256" key="8">
    <source>
        <dbReference type="ARBA" id="ARBA00023065"/>
    </source>
</evidence>
<evidence type="ECO:0000313" key="11">
    <source>
        <dbReference type="EMBL" id="CAE8629708.1"/>
    </source>
</evidence>
<feature type="transmembrane region" description="Helical" evidence="10">
    <location>
        <begin position="736"/>
        <end position="755"/>
    </location>
</feature>
<evidence type="ECO:0000256" key="3">
    <source>
        <dbReference type="ARBA" id="ARBA00022448"/>
    </source>
</evidence>
<protein>
    <recommendedName>
        <fullName evidence="2">H(+)-exporting diphosphatase</fullName>
        <ecNumber evidence="2">7.1.3.1</ecNumber>
    </recommendedName>
</protein>
<evidence type="ECO:0000256" key="6">
    <source>
        <dbReference type="ARBA" id="ARBA00022967"/>
    </source>
</evidence>
<accession>A0A813GSY1</accession>
<feature type="transmembrane region" description="Helical" evidence="10">
    <location>
        <begin position="841"/>
        <end position="862"/>
    </location>
</feature>
<dbReference type="Pfam" id="PF03030">
    <property type="entry name" value="H_PPase"/>
    <property type="match status" value="2"/>
</dbReference>
<dbReference type="GO" id="GO:0004427">
    <property type="term" value="F:inorganic diphosphate phosphatase activity"/>
    <property type="evidence" value="ECO:0007669"/>
    <property type="project" value="InterPro"/>
</dbReference>
<evidence type="ECO:0000256" key="4">
    <source>
        <dbReference type="ARBA" id="ARBA00022692"/>
    </source>
</evidence>
<evidence type="ECO:0000256" key="2">
    <source>
        <dbReference type="ARBA" id="ARBA00013242"/>
    </source>
</evidence>
<evidence type="ECO:0000313" key="12">
    <source>
        <dbReference type="Proteomes" id="UP000654075"/>
    </source>
</evidence>
<dbReference type="Proteomes" id="UP000654075">
    <property type="component" value="Unassembled WGS sequence"/>
</dbReference>
<proteinExistence type="predicted"/>
<comment type="subcellular location">
    <subcellularLocation>
        <location evidence="1">Endomembrane system</location>
        <topology evidence="1">Multi-pass membrane protein</topology>
    </subcellularLocation>
</comment>
<sequence>MKKEATMGGNRKALDEEIVIFEGTFSWWAAWCMMIWVLCFIAAMVLMVLSTRGSAFEIISEEISFVKELNPPYGPKEQPVLDATMREINQLFAYRLPQTALYYSIAASCLGLFTVSYFTSFMLLEDQGPKRMVDIGLLVSKAVQVYMERTIPVVLVFVFFGGWYVSVTAGSKALACFCVGASLNLISARTGVSVAVQGQTRLAHALSHELFDAVQIGVRTGAIGGLLATSLGLGGMAGMWLLMHDTMSLSGFGSGASIVSFYMRVGGGIFSKGADIGADLVGEMEVSRENEDYKLFALQQKMVTMEDDRKERAKKGLEGDDEEIMEQLREMEGEMQDIASKLHPIDYLDAVGEAINDVSGTCVDLFESMVLILGTCAIIGVKGSPVPYFNSGLPFWIVASGKVGCSLVAYFVHVHERFSARRIRWSLRGNLLLVMVFVQLVQTLVSFQEYLAGTIDFTRFWHFCVISSVGQLVPEICVFCGEYFTSPDYAPIRSLAMNADLGIVQVVLQGFGQGFFSTGLPAIVMIVSVVVTWRWEQHYGLALLSASSVSGTGFQGAIASFGAIATNAHKLIHLTTYHAMSRHRANICAAVGDSTAHAGNTISAVNAFSAVFNVALTLLAQTYTELDINYMQVTGSILSSYSQGGLVLGIVMTFAFVSNTIASCLETAKAYAHFCKTSKEVGRIEQLPFPQSHIKPLKILTSYGTILSMRMVFSPMINCLAAPMTAGFFLGTKGLIFMLSGSNVLVLCFSIFLINSGQSWVTARKFVLFGLLRDADDNVVGPDSVHYANLGVGETIGGPFEDTTGPALNNFIKFVAVFAFVTGGPGRLYDELPLKTWPYGFVSVFCSIGMVAFTKVGLNLCLQAVTRFIARQTEIRDYEEGNVEVEPDEDDWEAA</sequence>
<dbReference type="GO" id="GO:0009678">
    <property type="term" value="F:diphosphate hydrolysis-driven proton transmembrane transporter activity"/>
    <property type="evidence" value="ECO:0007669"/>
    <property type="project" value="UniProtKB-EC"/>
</dbReference>
<keyword evidence="9 10" id="KW-0472">Membrane</keyword>
<dbReference type="EMBL" id="CAJNNV010029692">
    <property type="protein sequence ID" value="CAE8629708.1"/>
    <property type="molecule type" value="Genomic_DNA"/>
</dbReference>
<keyword evidence="5" id="KW-0460">Magnesium</keyword>